<dbReference type="InterPro" id="IPR005322">
    <property type="entry name" value="Peptidase_C69"/>
</dbReference>
<gene>
    <name evidence="2" type="ORF">CTEN210_16835</name>
</gene>
<dbReference type="Gene3D" id="3.60.60.10">
    <property type="entry name" value="Penicillin V Acylase, Chain A"/>
    <property type="match status" value="1"/>
</dbReference>
<keyword evidence="3" id="KW-1185">Reference proteome</keyword>
<proteinExistence type="inferred from homology"/>
<dbReference type="PANTHER" id="PTHR12994">
    <property type="entry name" value="SECERNIN"/>
    <property type="match status" value="1"/>
</dbReference>
<sequence>MKNLPLKAPLGCDTFAAYPPTTRKNLVIFGKNSDRPQGEKQSVMKYPAKSYGKGTKLKCTYIEIPQVEATYATIISQIDWMWGCEHGFNECGVCIGNEAVWTKVPEESESALLGMDLVRLGLERGKTSREAMTVITNLLEEFGQGGACAEGDPSFTYHNSFLIADFKEAWILETAGRHWVAKRHTSGGINISNGLTIREDFDMASNGIKDYAGSLGLWEKGSDVFDFAAVFSEGGVEDLSSSCSRQSCGANMLREYEKSGKFSKMT</sequence>
<dbReference type="EMBL" id="BLLK01000069">
    <property type="protein sequence ID" value="GFH60359.1"/>
    <property type="molecule type" value="Genomic_DNA"/>
</dbReference>
<dbReference type="Proteomes" id="UP001054902">
    <property type="component" value="Unassembled WGS sequence"/>
</dbReference>
<dbReference type="GO" id="GO:0070004">
    <property type="term" value="F:cysteine-type exopeptidase activity"/>
    <property type="evidence" value="ECO:0007669"/>
    <property type="project" value="InterPro"/>
</dbReference>
<name>A0AAD3DCX7_9STRA</name>
<dbReference type="GO" id="GO:0006508">
    <property type="term" value="P:proteolysis"/>
    <property type="evidence" value="ECO:0007669"/>
    <property type="project" value="InterPro"/>
</dbReference>
<accession>A0AAD3DCX7</accession>
<evidence type="ECO:0000256" key="1">
    <source>
        <dbReference type="ARBA" id="ARBA00005705"/>
    </source>
</evidence>
<evidence type="ECO:0000313" key="2">
    <source>
        <dbReference type="EMBL" id="GFH60359.1"/>
    </source>
</evidence>
<reference evidence="2 3" key="1">
    <citation type="journal article" date="2021" name="Sci. Rep.">
        <title>The genome of the diatom Chaetoceros tenuissimus carries an ancient integrated fragment of an extant virus.</title>
        <authorList>
            <person name="Hongo Y."/>
            <person name="Kimura K."/>
            <person name="Takaki Y."/>
            <person name="Yoshida Y."/>
            <person name="Baba S."/>
            <person name="Kobayashi G."/>
            <person name="Nagasaki K."/>
            <person name="Hano T."/>
            <person name="Tomaru Y."/>
        </authorList>
    </citation>
    <scope>NUCLEOTIDE SEQUENCE [LARGE SCALE GENOMIC DNA]</scope>
    <source>
        <strain evidence="2 3">NIES-3715</strain>
    </source>
</reference>
<evidence type="ECO:0000313" key="3">
    <source>
        <dbReference type="Proteomes" id="UP001054902"/>
    </source>
</evidence>
<dbReference type="GO" id="GO:0016805">
    <property type="term" value="F:dipeptidase activity"/>
    <property type="evidence" value="ECO:0007669"/>
    <property type="project" value="InterPro"/>
</dbReference>
<dbReference type="AlphaFoldDB" id="A0AAD3DCX7"/>
<dbReference type="PANTHER" id="PTHR12994:SF17">
    <property type="entry name" value="LD30995P"/>
    <property type="match status" value="1"/>
</dbReference>
<protein>
    <submittedName>
        <fullName evidence="2">Secernin-2-like isoform X2</fullName>
    </submittedName>
</protein>
<organism evidence="2 3">
    <name type="scientific">Chaetoceros tenuissimus</name>
    <dbReference type="NCBI Taxonomy" id="426638"/>
    <lineage>
        <taxon>Eukaryota</taxon>
        <taxon>Sar</taxon>
        <taxon>Stramenopiles</taxon>
        <taxon>Ochrophyta</taxon>
        <taxon>Bacillariophyta</taxon>
        <taxon>Coscinodiscophyceae</taxon>
        <taxon>Chaetocerotophycidae</taxon>
        <taxon>Chaetocerotales</taxon>
        <taxon>Chaetocerotaceae</taxon>
        <taxon>Chaetoceros</taxon>
    </lineage>
</organism>
<dbReference type="Pfam" id="PF03577">
    <property type="entry name" value="Peptidase_C69"/>
    <property type="match status" value="1"/>
</dbReference>
<comment type="caution">
    <text evidence="2">The sequence shown here is derived from an EMBL/GenBank/DDBJ whole genome shotgun (WGS) entry which is preliminary data.</text>
</comment>
<comment type="similarity">
    <text evidence="1">Belongs to the peptidase C69 family. Secernin subfamily.</text>
</comment>